<dbReference type="InterPro" id="IPR001789">
    <property type="entry name" value="Sig_transdc_resp-reg_receiver"/>
</dbReference>
<dbReference type="GO" id="GO:0000160">
    <property type="term" value="P:phosphorelay signal transduction system"/>
    <property type="evidence" value="ECO:0007669"/>
    <property type="project" value="InterPro"/>
</dbReference>
<keyword evidence="1 2" id="KW-0597">Phosphoprotein</keyword>
<dbReference type="InterPro" id="IPR011006">
    <property type="entry name" value="CheY-like_superfamily"/>
</dbReference>
<dbReference type="SUPFAM" id="SSF52172">
    <property type="entry name" value="CheY-like"/>
    <property type="match status" value="1"/>
</dbReference>
<dbReference type="PROSITE" id="PS50110">
    <property type="entry name" value="RESPONSE_REGULATORY"/>
    <property type="match status" value="1"/>
</dbReference>
<dbReference type="InterPro" id="IPR050595">
    <property type="entry name" value="Bact_response_regulator"/>
</dbReference>
<dbReference type="Pfam" id="PF00072">
    <property type="entry name" value="Response_reg"/>
    <property type="match status" value="1"/>
</dbReference>
<name>C9YH84_CURXX</name>
<feature type="modified residue" description="4-aspartylphosphate" evidence="2">
    <location>
        <position position="91"/>
    </location>
</feature>
<protein>
    <recommendedName>
        <fullName evidence="4">Response regulatory domain-containing protein</fullName>
    </recommendedName>
</protein>
<reference evidence="5" key="1">
    <citation type="journal article" date="2010" name="Nature">
        <title>The Dynamic genome of Hydra.</title>
        <authorList>
            <person name="Chapman J.A."/>
            <person name="Kirkness E.F."/>
            <person name="Simakov O."/>
            <person name="Hampson S.E."/>
            <person name="Mitros T."/>
            <person name="Weinmaier T."/>
            <person name="Rattei T."/>
            <person name="Balasubramanian P.G."/>
            <person name="Borman J."/>
            <person name="Busam D."/>
            <person name="Disbennett K."/>
            <person name="Pfannkoch C."/>
            <person name="Sumin N."/>
            <person name="Sutton G."/>
            <person name="Viswanathan L."/>
            <person name="Walenz B."/>
            <person name="Goodstein D.M."/>
            <person name="Hellsten U."/>
            <person name="Kawashima T."/>
            <person name="Prochnik S.E."/>
            <person name="Putnam N.H."/>
            <person name="Shu S."/>
            <person name="Blumberg B."/>
            <person name="Dana C.E."/>
            <person name="Gee L."/>
            <person name="Kibler D.F."/>
            <person name="Law L."/>
            <person name="Lindgens D."/>
            <person name="Martinez D.E."/>
            <person name="Peng J."/>
            <person name="Wigge P.A."/>
            <person name="Bertulat B."/>
            <person name="Guder C."/>
            <person name="Nakamura Y."/>
            <person name="Ozbek S."/>
            <person name="Watanabe H."/>
            <person name="Khalturin K."/>
            <person name="Hemmrich G."/>
            <person name="Franke A."/>
            <person name="Augustin R."/>
            <person name="Fraune S."/>
            <person name="Hayakawa E."/>
            <person name="Hayakawa S."/>
            <person name="Hirose M."/>
            <person name="Hwang J."/>
            <person name="Ikeo K."/>
            <person name="Nishimiya-Fujisawa C."/>
            <person name="Ogura A."/>
            <person name="Takahashi T."/>
            <person name="Steinmetz P.R."/>
            <person name="Zhang X."/>
            <person name="Aufschnaiter R."/>
            <person name="Eder M.K."/>
            <person name="Gorny A.K."/>
            <person name="Salvenmoser W."/>
            <person name="Heimberg A.M."/>
            <person name="Wheeler B.M."/>
            <person name="Peterson K.J."/>
            <person name="Boettger A."/>
            <person name="Tischler P."/>
            <person name="Wolf A."/>
            <person name="Gojobori T."/>
            <person name="Remington K.A."/>
            <person name="Strausberg R.L."/>
            <person name="Venter J."/>
            <person name="Technau U."/>
            <person name="Hobmayer B."/>
            <person name="Bosch T.C."/>
            <person name="Holstein T.W."/>
            <person name="Fujisawa T."/>
            <person name="Bode H.R."/>
            <person name="David C.N."/>
            <person name="Rokhsar D.S."/>
            <person name="Steele R.E."/>
        </authorList>
    </citation>
    <scope>NUCLEOTIDE SEQUENCE</scope>
</reference>
<dbReference type="AlphaFoldDB" id="C9YH84"/>
<sequence length="161" mass="17974">MPYRCAPARTGKFGYGTGPALRRRPRPVDATSQEGRRNMKRKALIVDDQPDIRKLIMMTMESEDFDLYEADNGETAWIVAQKLRPQLILLDVMMPGALDGYQVCEKVKADPALAGNTKVILLTARGQKTDIERGHEAGCDAYLVKPFSPIELLDTVDRLVP</sequence>
<dbReference type="Gene3D" id="3.40.50.2300">
    <property type="match status" value="1"/>
</dbReference>
<keyword evidence="5" id="KW-0808">Transferase</keyword>
<evidence type="ECO:0000313" key="5">
    <source>
        <dbReference type="EMBL" id="CBA33899.1"/>
    </source>
</evidence>
<organism evidence="5">
    <name type="scientific">Curvibacter symbiont subsp. Hydra magnipapillata</name>
    <dbReference type="NCBI Taxonomy" id="667019"/>
    <lineage>
        <taxon>Bacteria</taxon>
        <taxon>Pseudomonadati</taxon>
        <taxon>Pseudomonadota</taxon>
        <taxon>Betaproteobacteria</taxon>
        <taxon>Burkholderiales</taxon>
        <taxon>Comamonadaceae</taxon>
        <taxon>Curvibacter</taxon>
    </lineage>
</organism>
<evidence type="ECO:0000256" key="1">
    <source>
        <dbReference type="ARBA" id="ARBA00022553"/>
    </source>
</evidence>
<evidence type="ECO:0000256" key="2">
    <source>
        <dbReference type="PROSITE-ProRule" id="PRU00169"/>
    </source>
</evidence>
<proteinExistence type="predicted"/>
<dbReference type="GO" id="GO:0016740">
    <property type="term" value="F:transferase activity"/>
    <property type="evidence" value="ECO:0007669"/>
    <property type="project" value="UniProtKB-KW"/>
</dbReference>
<feature type="region of interest" description="Disordered" evidence="3">
    <location>
        <begin position="16"/>
        <end position="40"/>
    </location>
</feature>
<evidence type="ECO:0000256" key="3">
    <source>
        <dbReference type="SAM" id="MobiDB-lite"/>
    </source>
</evidence>
<dbReference type="SMART" id="SM00448">
    <property type="entry name" value="REC"/>
    <property type="match status" value="1"/>
</dbReference>
<dbReference type="PANTHER" id="PTHR44591:SF3">
    <property type="entry name" value="RESPONSE REGULATORY DOMAIN-CONTAINING PROTEIN"/>
    <property type="match status" value="1"/>
</dbReference>
<dbReference type="PANTHER" id="PTHR44591">
    <property type="entry name" value="STRESS RESPONSE REGULATOR PROTEIN 1"/>
    <property type="match status" value="1"/>
</dbReference>
<accession>C9YH84</accession>
<feature type="domain" description="Response regulatory" evidence="4">
    <location>
        <begin position="42"/>
        <end position="160"/>
    </location>
</feature>
<evidence type="ECO:0000259" key="4">
    <source>
        <dbReference type="PROSITE" id="PS50110"/>
    </source>
</evidence>
<dbReference type="EMBL" id="FN543108">
    <property type="protein sequence ID" value="CBA33899.1"/>
    <property type="molecule type" value="Genomic_DNA"/>
</dbReference>
<gene>
    <name evidence="5" type="ORF">Csp_B21340</name>
</gene>
<dbReference type="CDD" id="cd17574">
    <property type="entry name" value="REC_OmpR"/>
    <property type="match status" value="1"/>
</dbReference>